<dbReference type="GO" id="GO:0005634">
    <property type="term" value="C:nucleus"/>
    <property type="evidence" value="ECO:0007669"/>
    <property type="project" value="UniProtKB-SubCell"/>
</dbReference>
<dbReference type="PROSITE" id="PS00463">
    <property type="entry name" value="ZN2_CY6_FUNGAL_1"/>
    <property type="match status" value="1"/>
</dbReference>
<gene>
    <name evidence="10" type="ORF">L201_001134</name>
</gene>
<dbReference type="SMART" id="SM00906">
    <property type="entry name" value="Fungal_trans"/>
    <property type="match status" value="1"/>
</dbReference>
<dbReference type="GO" id="GO:0043565">
    <property type="term" value="F:sequence-specific DNA binding"/>
    <property type="evidence" value="ECO:0007669"/>
    <property type="project" value="TreeGrafter"/>
</dbReference>
<feature type="compositionally biased region" description="Basic and acidic residues" evidence="8">
    <location>
        <begin position="297"/>
        <end position="308"/>
    </location>
</feature>
<feature type="compositionally biased region" description="Polar residues" evidence="8">
    <location>
        <begin position="17"/>
        <end position="27"/>
    </location>
</feature>
<dbReference type="Proteomes" id="UP001355207">
    <property type="component" value="Chromosome 1"/>
</dbReference>
<proteinExistence type="predicted"/>
<evidence type="ECO:0000256" key="1">
    <source>
        <dbReference type="ARBA" id="ARBA00004123"/>
    </source>
</evidence>
<dbReference type="InterPro" id="IPR036864">
    <property type="entry name" value="Zn2-C6_fun-type_DNA-bd_sf"/>
</dbReference>
<evidence type="ECO:0000313" key="10">
    <source>
        <dbReference type="EMBL" id="WWC86261.1"/>
    </source>
</evidence>
<organism evidence="10 11">
    <name type="scientific">Kwoniella dendrophila CBS 6074</name>
    <dbReference type="NCBI Taxonomy" id="1295534"/>
    <lineage>
        <taxon>Eukaryota</taxon>
        <taxon>Fungi</taxon>
        <taxon>Dikarya</taxon>
        <taxon>Basidiomycota</taxon>
        <taxon>Agaricomycotina</taxon>
        <taxon>Tremellomycetes</taxon>
        <taxon>Tremellales</taxon>
        <taxon>Cryptococcaceae</taxon>
        <taxon>Kwoniella</taxon>
    </lineage>
</organism>
<feature type="compositionally biased region" description="Polar residues" evidence="8">
    <location>
        <begin position="56"/>
        <end position="71"/>
    </location>
</feature>
<evidence type="ECO:0000256" key="2">
    <source>
        <dbReference type="ARBA" id="ARBA00022723"/>
    </source>
</evidence>
<dbReference type="Pfam" id="PF04082">
    <property type="entry name" value="Fungal_trans"/>
    <property type="match status" value="1"/>
</dbReference>
<reference evidence="10 11" key="1">
    <citation type="submission" date="2024-01" db="EMBL/GenBank/DDBJ databases">
        <title>Comparative genomics of Cryptococcus and Kwoniella reveals pathogenesis evolution and contrasting modes of karyotype evolution via chromosome fusion or intercentromeric recombination.</title>
        <authorList>
            <person name="Coelho M.A."/>
            <person name="David-Palma M."/>
            <person name="Shea T."/>
            <person name="Bowers K."/>
            <person name="McGinley-Smith S."/>
            <person name="Mohammad A.W."/>
            <person name="Gnirke A."/>
            <person name="Yurkov A.M."/>
            <person name="Nowrousian M."/>
            <person name="Sun S."/>
            <person name="Cuomo C.A."/>
            <person name="Heitman J."/>
        </authorList>
    </citation>
    <scope>NUCLEOTIDE SEQUENCE [LARGE SCALE GENOMIC DNA]</scope>
    <source>
        <strain evidence="10 11">CBS 6074</strain>
    </source>
</reference>
<evidence type="ECO:0000256" key="4">
    <source>
        <dbReference type="ARBA" id="ARBA00023015"/>
    </source>
</evidence>
<evidence type="ECO:0000259" key="9">
    <source>
        <dbReference type="PROSITE" id="PS50048"/>
    </source>
</evidence>
<feature type="domain" description="Zn(2)-C6 fungal-type" evidence="9">
    <location>
        <begin position="218"/>
        <end position="248"/>
    </location>
</feature>
<dbReference type="Gene3D" id="4.10.240.10">
    <property type="entry name" value="Zn(2)-C6 fungal-type DNA-binding domain"/>
    <property type="match status" value="1"/>
</dbReference>
<dbReference type="RefSeq" id="XP_066073024.1">
    <property type="nucleotide sequence ID" value="XM_066216927.1"/>
</dbReference>
<feature type="compositionally biased region" description="Basic and acidic residues" evidence="8">
    <location>
        <begin position="173"/>
        <end position="186"/>
    </location>
</feature>
<feature type="compositionally biased region" description="Basic residues" evidence="8">
    <location>
        <begin position="161"/>
        <end position="172"/>
    </location>
</feature>
<dbReference type="PANTHER" id="PTHR47782:SF12">
    <property type="entry name" value="ZN(II)2CYS6 TRANSCRIPTION FACTOR (EUROFUNG)"/>
    <property type="match status" value="1"/>
</dbReference>
<keyword evidence="4" id="KW-0805">Transcription regulation</keyword>
<sequence length="944" mass="106567">MSISPPRLLNPIPTLSDALQNEDNSSMVIAPELMGEEGLPPSIKRRASDHEDDENNATTLGLSSNGYQSSSARDERSDWGNNNHITNDRHHHQHQQHQHPWEEGYGDQQQQQQQQQQDNLSSAEYQPPGQLTGIANDSIKDNQEIDQENGNNNDGNSDKPKPRKRARVSKPRQSKDNRNGNLREDGLPEEGILDFADPSGDFKLGPVYVHPPKGAAQACVRCHKIKRKCDNAKPRCAGCNKADVACVFELSPATASYVTSLKSDNIALTSQIASAAERIQHLESAISNLERGLPPPPERDPYEESDHHFSNQLATQADFAAMSKTILSVKSDDFENTLFGNHNGSNEDSTRNAFLQQFSTNPNTLNQQHRQQSSPLPPYDVALQAVETFFATNAISYPLLDREEFFRDMDAIYHQEQSGERRSGSYDPSSHQNDEDARIWASKEFILFMTIAIGSTSKERLGEVEKGSTKHHKVRALAILPSAVAKEDIFCVQSLTLLAIYAIFDPSGISIWHVIGFAARVALALNLHRRVQDSSVPANVVENRRRVFYSLFNLDRLVAVTLSKPLAITDNDIDVELPTQSPTDEAFRGQDRMEYTRHIIKLRRLGGIIHSTVYSVSGELSKTEKWGILHDLRSKLDQWLSECPVANESENDNSNNQDVKSTSMLQNQTHSWFSLNYQQLICLLYKPSPLNPNISNEDLTKIYVESSNCLDTYLNLWKEQKIVYNLINVSMQYQNCIILLYSIYELDKRNNELKSNPQWNNQVNLKLNQSKLLLDKFSNSLGEHSKLSSIYKEIFNTLLPKYGPLIANEQELELLNSGSKSLTENEKDREFLIPLANNWNSSLIDISLKGLDDENNNNNQNENDPIFKLITQLWFDSGNFNFNQQNLPFSTSSSSISPLVDPSLITQVQNQQDDFQLNQIQNQDQNDLKSRDLGSARGLWHQLG</sequence>
<keyword evidence="3" id="KW-0862">Zinc</keyword>
<dbReference type="AlphaFoldDB" id="A0AAX4JLI1"/>
<dbReference type="GO" id="GO:0008270">
    <property type="term" value="F:zinc ion binding"/>
    <property type="evidence" value="ECO:0007669"/>
    <property type="project" value="InterPro"/>
</dbReference>
<dbReference type="Pfam" id="PF00172">
    <property type="entry name" value="Zn_clus"/>
    <property type="match status" value="1"/>
</dbReference>
<dbReference type="CDD" id="cd12148">
    <property type="entry name" value="fungal_TF_MHR"/>
    <property type="match status" value="1"/>
</dbReference>
<evidence type="ECO:0000256" key="7">
    <source>
        <dbReference type="ARBA" id="ARBA00023242"/>
    </source>
</evidence>
<comment type="subcellular location">
    <subcellularLocation>
        <location evidence="1">Nucleus</location>
    </subcellularLocation>
</comment>
<dbReference type="PROSITE" id="PS50048">
    <property type="entry name" value="ZN2_CY6_FUNGAL_2"/>
    <property type="match status" value="1"/>
</dbReference>
<dbReference type="EMBL" id="CP144098">
    <property type="protein sequence ID" value="WWC86261.1"/>
    <property type="molecule type" value="Genomic_DNA"/>
</dbReference>
<keyword evidence="7" id="KW-0539">Nucleus</keyword>
<dbReference type="InterPro" id="IPR052202">
    <property type="entry name" value="Yeast_MetPath_Reg"/>
</dbReference>
<evidence type="ECO:0000256" key="3">
    <source>
        <dbReference type="ARBA" id="ARBA00022833"/>
    </source>
</evidence>
<keyword evidence="6" id="KW-0804">Transcription</keyword>
<evidence type="ECO:0000313" key="11">
    <source>
        <dbReference type="Proteomes" id="UP001355207"/>
    </source>
</evidence>
<feature type="region of interest" description="Disordered" evidence="8">
    <location>
        <begin position="1"/>
        <end position="194"/>
    </location>
</feature>
<feature type="region of interest" description="Disordered" evidence="8">
    <location>
        <begin position="289"/>
        <end position="308"/>
    </location>
</feature>
<dbReference type="SUPFAM" id="SSF57701">
    <property type="entry name" value="Zn2/Cys6 DNA-binding domain"/>
    <property type="match status" value="1"/>
</dbReference>
<protein>
    <recommendedName>
        <fullName evidence="9">Zn(2)-C6 fungal-type domain-containing protein</fullName>
    </recommendedName>
</protein>
<keyword evidence="5" id="KW-0238">DNA-binding</keyword>
<dbReference type="GO" id="GO:0006351">
    <property type="term" value="P:DNA-templated transcription"/>
    <property type="evidence" value="ECO:0007669"/>
    <property type="project" value="InterPro"/>
</dbReference>
<name>A0AAX4JLI1_9TREE</name>
<accession>A0AAX4JLI1</accession>
<evidence type="ECO:0000256" key="8">
    <source>
        <dbReference type="SAM" id="MobiDB-lite"/>
    </source>
</evidence>
<keyword evidence="2" id="KW-0479">Metal-binding</keyword>
<feature type="compositionally biased region" description="Low complexity" evidence="8">
    <location>
        <begin position="108"/>
        <end position="117"/>
    </location>
</feature>
<dbReference type="CDD" id="cd00067">
    <property type="entry name" value="GAL4"/>
    <property type="match status" value="1"/>
</dbReference>
<dbReference type="GeneID" id="91091806"/>
<dbReference type="PANTHER" id="PTHR47782">
    <property type="entry name" value="ZN(II)2CYS6 TRANSCRIPTION FACTOR (EUROFUNG)-RELATED"/>
    <property type="match status" value="1"/>
</dbReference>
<dbReference type="InterPro" id="IPR001138">
    <property type="entry name" value="Zn2Cys6_DnaBD"/>
</dbReference>
<dbReference type="InterPro" id="IPR007219">
    <property type="entry name" value="XnlR_reg_dom"/>
</dbReference>
<evidence type="ECO:0000256" key="5">
    <source>
        <dbReference type="ARBA" id="ARBA00023125"/>
    </source>
</evidence>
<dbReference type="GO" id="GO:0000981">
    <property type="term" value="F:DNA-binding transcription factor activity, RNA polymerase II-specific"/>
    <property type="evidence" value="ECO:0007669"/>
    <property type="project" value="InterPro"/>
</dbReference>
<keyword evidence="11" id="KW-1185">Reference proteome</keyword>
<dbReference type="SMART" id="SM00066">
    <property type="entry name" value="GAL4"/>
    <property type="match status" value="1"/>
</dbReference>
<dbReference type="GO" id="GO:0045944">
    <property type="term" value="P:positive regulation of transcription by RNA polymerase II"/>
    <property type="evidence" value="ECO:0007669"/>
    <property type="project" value="TreeGrafter"/>
</dbReference>
<evidence type="ECO:0000256" key="6">
    <source>
        <dbReference type="ARBA" id="ARBA00023163"/>
    </source>
</evidence>